<proteinExistence type="predicted"/>
<dbReference type="SUPFAM" id="SSF47661">
    <property type="entry name" value="t-snare proteins"/>
    <property type="match status" value="1"/>
</dbReference>
<dbReference type="SMART" id="SM00397">
    <property type="entry name" value="t_SNARE"/>
    <property type="match status" value="1"/>
</dbReference>
<dbReference type="Proteomes" id="UP001175271">
    <property type="component" value="Unassembled WGS sequence"/>
</dbReference>
<evidence type="ECO:0000259" key="4">
    <source>
        <dbReference type="PROSITE" id="PS50192"/>
    </source>
</evidence>
<feature type="region of interest" description="Disordered" evidence="3">
    <location>
        <begin position="355"/>
        <end position="384"/>
    </location>
</feature>
<comment type="caution">
    <text evidence="5">The sequence shown here is derived from an EMBL/GenBank/DDBJ whole genome shotgun (WGS) entry which is preliminary data.</text>
</comment>
<gene>
    <name evidence="5" type="ORF">QR680_010022</name>
</gene>
<dbReference type="InterPro" id="IPR006011">
    <property type="entry name" value="Syntaxin_N"/>
</dbReference>
<feature type="region of interest" description="Disordered" evidence="3">
    <location>
        <begin position="461"/>
        <end position="488"/>
    </location>
</feature>
<dbReference type="GO" id="GO:0006836">
    <property type="term" value="P:neurotransmitter transport"/>
    <property type="evidence" value="ECO:0007669"/>
    <property type="project" value="UniProtKB-KW"/>
</dbReference>
<accession>A0AA39M9X5</accession>
<dbReference type="Pfam" id="PF00804">
    <property type="entry name" value="Syntaxin"/>
    <property type="match status" value="1"/>
</dbReference>
<keyword evidence="2" id="KW-0532">Neurotransmitter transport</keyword>
<feature type="compositionally biased region" description="Pro residues" evidence="3">
    <location>
        <begin position="461"/>
        <end position="472"/>
    </location>
</feature>
<dbReference type="Gene3D" id="1.20.5.320">
    <property type="entry name" value="6-Phosphogluconate Dehydrogenase, domain 3"/>
    <property type="match status" value="1"/>
</dbReference>
<feature type="compositionally biased region" description="Low complexity" evidence="3">
    <location>
        <begin position="542"/>
        <end position="570"/>
    </location>
</feature>
<keyword evidence="1" id="KW-0677">Repeat</keyword>
<feature type="domain" description="T-SNARE coiled-coil homology" evidence="4">
    <location>
        <begin position="166"/>
        <end position="228"/>
    </location>
</feature>
<evidence type="ECO:0000256" key="3">
    <source>
        <dbReference type="SAM" id="MobiDB-lite"/>
    </source>
</evidence>
<dbReference type="PANTHER" id="PTHR24637:SF194">
    <property type="entry name" value="CUTICLE COLLAGEN 10-RELATED"/>
    <property type="match status" value="1"/>
</dbReference>
<keyword evidence="6" id="KW-1185">Reference proteome</keyword>
<name>A0AA39M9X5_9BILA</name>
<dbReference type="AlphaFoldDB" id="A0AA39M9X5"/>
<sequence>MRKVSVRFGEDTDAPCPDEFLAKVRHLYFLTEKLETEIQALKKKQGTSVKGDTDKLMHDVGEQLNAFRATLTDLEVSNRKEERSSYRRPSETETRIRQNQYDHLHWKLRNLSGAFHDVQLDYKRQKMARMRQQLSLAGMDPSESQIERMASSHRRLSLNLAYEMVAEDAQARHNGLIDLERDISELQEVFGDVYDMERSQAARVDNIESNVQSAYDHIADGADHLIQADYYNQSANNKKMCCMVISVAMVVVVVVMDRYNTENPQVQACLQRLEQVCTSVLALLQAFDKGSNSEAAQRLKGVDIALREMRQRTSAIDDLDNSEYDQVQQKADLQRQITLKDELIGRIRNDWAPEAKKDYEDAKPEYEASATSTCDPEGEQQEDTVNNDMPQLQSEMDLLRRGVEAFRVDTDGAWSEMMSVQLSVTPPTKPRENPFNSIFRQKRQDFSGLPAWCQCEPTKPKCPPGPPGPPGQPGKDGAPGVPGPKGVDNVSTYAPLTCAPVPKDCVKCPAGPPGPKGPDGPCGEKGPDGRSGQPGVPGKNGQPGSAGSAGNAGQPGPAGHPGQPGAPGQDGQRGKGKPGPCGVSGPRGPAGAPGKNGEKGANGAAGLQGPAGHPGQPGTAGQNGKPGPAGNCGLPGQDAAYCPCPPRSAVFVNRQ</sequence>
<dbReference type="InterPro" id="IPR010989">
    <property type="entry name" value="SNARE"/>
</dbReference>
<dbReference type="Gene3D" id="1.20.5.110">
    <property type="match status" value="1"/>
</dbReference>
<dbReference type="GO" id="GO:0016020">
    <property type="term" value="C:membrane"/>
    <property type="evidence" value="ECO:0007669"/>
    <property type="project" value="InterPro"/>
</dbReference>
<dbReference type="Pfam" id="PF05739">
    <property type="entry name" value="SNARE"/>
    <property type="match status" value="1"/>
</dbReference>
<dbReference type="EMBL" id="JAUCMV010000001">
    <property type="protein sequence ID" value="KAK0427021.1"/>
    <property type="molecule type" value="Genomic_DNA"/>
</dbReference>
<evidence type="ECO:0000313" key="5">
    <source>
        <dbReference type="EMBL" id="KAK0427021.1"/>
    </source>
</evidence>
<dbReference type="PROSITE" id="PS50192">
    <property type="entry name" value="T_SNARE"/>
    <property type="match status" value="1"/>
</dbReference>
<protein>
    <recommendedName>
        <fullName evidence="4">t-SNARE coiled-coil homology domain-containing protein</fullName>
    </recommendedName>
</protein>
<dbReference type="PANTHER" id="PTHR24637">
    <property type="entry name" value="COLLAGEN"/>
    <property type="match status" value="1"/>
</dbReference>
<organism evidence="5 6">
    <name type="scientific">Steinernema hermaphroditum</name>
    <dbReference type="NCBI Taxonomy" id="289476"/>
    <lineage>
        <taxon>Eukaryota</taxon>
        <taxon>Metazoa</taxon>
        <taxon>Ecdysozoa</taxon>
        <taxon>Nematoda</taxon>
        <taxon>Chromadorea</taxon>
        <taxon>Rhabditida</taxon>
        <taxon>Tylenchina</taxon>
        <taxon>Panagrolaimomorpha</taxon>
        <taxon>Strongyloidoidea</taxon>
        <taxon>Steinernematidae</taxon>
        <taxon>Steinernema</taxon>
    </lineage>
</organism>
<feature type="compositionally biased region" description="Basic and acidic residues" evidence="3">
    <location>
        <begin position="355"/>
        <end position="366"/>
    </location>
</feature>
<dbReference type="InterPro" id="IPR000727">
    <property type="entry name" value="T_SNARE_dom"/>
</dbReference>
<evidence type="ECO:0000313" key="6">
    <source>
        <dbReference type="Proteomes" id="UP001175271"/>
    </source>
</evidence>
<feature type="region of interest" description="Disordered" evidence="3">
    <location>
        <begin position="516"/>
        <end position="647"/>
    </location>
</feature>
<dbReference type="Gene3D" id="1.20.58.70">
    <property type="match status" value="1"/>
</dbReference>
<reference evidence="5" key="1">
    <citation type="submission" date="2023-06" db="EMBL/GenBank/DDBJ databases">
        <title>Genomic analysis of the entomopathogenic nematode Steinernema hermaphroditum.</title>
        <authorList>
            <person name="Schwarz E.M."/>
            <person name="Heppert J.K."/>
            <person name="Baniya A."/>
            <person name="Schwartz H.T."/>
            <person name="Tan C.-H."/>
            <person name="Antoshechkin I."/>
            <person name="Sternberg P.W."/>
            <person name="Goodrich-Blair H."/>
            <person name="Dillman A.R."/>
        </authorList>
    </citation>
    <scope>NUCLEOTIDE SEQUENCE</scope>
    <source>
        <strain evidence="5">PS9179</strain>
        <tissue evidence="5">Whole animal</tissue>
    </source>
</reference>
<keyword evidence="2" id="KW-0813">Transport</keyword>
<feature type="compositionally biased region" description="Low complexity" evidence="3">
    <location>
        <begin position="589"/>
        <end position="605"/>
    </location>
</feature>
<dbReference type="GO" id="GO:0016192">
    <property type="term" value="P:vesicle-mediated transport"/>
    <property type="evidence" value="ECO:0007669"/>
    <property type="project" value="InterPro"/>
</dbReference>
<evidence type="ECO:0000256" key="2">
    <source>
        <dbReference type="ARBA" id="ARBA00022775"/>
    </source>
</evidence>
<evidence type="ECO:0000256" key="1">
    <source>
        <dbReference type="ARBA" id="ARBA00022737"/>
    </source>
</evidence>